<dbReference type="RefSeq" id="WP_198738418.1">
    <property type="nucleotide sequence ID" value="NZ_JAEIOS010000011.1"/>
</dbReference>
<comment type="similarity">
    <text evidence="7">Belongs to the binding-protein-dependent transport system permease family.</text>
</comment>
<evidence type="ECO:0000256" key="2">
    <source>
        <dbReference type="ARBA" id="ARBA00022448"/>
    </source>
</evidence>
<protein>
    <submittedName>
        <fullName evidence="9">ABC transporter permease</fullName>
    </submittedName>
</protein>
<dbReference type="Gene3D" id="1.10.3720.10">
    <property type="entry name" value="MetI-like"/>
    <property type="match status" value="1"/>
</dbReference>
<dbReference type="PROSITE" id="PS50928">
    <property type="entry name" value="ABC_TM1"/>
    <property type="match status" value="1"/>
</dbReference>
<dbReference type="GO" id="GO:0005886">
    <property type="term" value="C:plasma membrane"/>
    <property type="evidence" value="ECO:0007669"/>
    <property type="project" value="UniProtKB-SubCell"/>
</dbReference>
<sequence>MNRLTSTLRRLPTAGTIGLVIVTLVVTAGLISLIWTPYDPIHAIPADRLEGPSLRHLMGTDRYGRDVFSRIMAGSRITLLVGLVAVGIGVLVGTPLGILAGMRRGWAETLVLRGADLLLAFPALLLAIVAGAIYGASTVSAMVAIGIATVPGFARVTRAGTLQVMSRDFIAAARTAGCSGPAIAWRHVLPNITGMLIVQASVSFALAILAEAALSFLGLGTPPPDPSWGRMLQSAQASLGSAPMLAFWPGLAIAGTVLGFNLLGDGLRDVFDPKTRKRL</sequence>
<accession>A0A934M7D9</accession>
<feature type="transmembrane region" description="Helical" evidence="7">
    <location>
        <begin position="110"/>
        <end position="133"/>
    </location>
</feature>
<keyword evidence="3" id="KW-1003">Cell membrane</keyword>
<keyword evidence="10" id="KW-1185">Reference proteome</keyword>
<reference evidence="9" key="1">
    <citation type="submission" date="2020-12" db="EMBL/GenBank/DDBJ databases">
        <title>Genome public.</title>
        <authorList>
            <person name="Sun Q."/>
        </authorList>
    </citation>
    <scope>NUCLEOTIDE SEQUENCE</scope>
    <source>
        <strain evidence="9">CCM 8863</strain>
    </source>
</reference>
<feature type="transmembrane region" description="Helical" evidence="7">
    <location>
        <begin position="12"/>
        <end position="35"/>
    </location>
</feature>
<keyword evidence="6 7" id="KW-0472">Membrane</keyword>
<dbReference type="InterPro" id="IPR050366">
    <property type="entry name" value="BP-dependent_transpt_permease"/>
</dbReference>
<dbReference type="AlphaFoldDB" id="A0A934M7D9"/>
<dbReference type="CDD" id="cd06261">
    <property type="entry name" value="TM_PBP2"/>
    <property type="match status" value="1"/>
</dbReference>
<dbReference type="InterPro" id="IPR000515">
    <property type="entry name" value="MetI-like"/>
</dbReference>
<evidence type="ECO:0000256" key="3">
    <source>
        <dbReference type="ARBA" id="ARBA00022475"/>
    </source>
</evidence>
<evidence type="ECO:0000256" key="7">
    <source>
        <dbReference type="RuleBase" id="RU363032"/>
    </source>
</evidence>
<comment type="subcellular location">
    <subcellularLocation>
        <location evidence="1 7">Cell membrane</location>
        <topology evidence="1 7">Multi-pass membrane protein</topology>
    </subcellularLocation>
</comment>
<evidence type="ECO:0000313" key="9">
    <source>
        <dbReference type="EMBL" id="MBI8989437.1"/>
    </source>
</evidence>
<proteinExistence type="inferred from homology"/>
<gene>
    <name evidence="9" type="ORF">JDV75_06640</name>
</gene>
<keyword evidence="5 7" id="KW-1133">Transmembrane helix</keyword>
<feature type="domain" description="ABC transmembrane type-1" evidence="8">
    <location>
        <begin position="75"/>
        <end position="264"/>
    </location>
</feature>
<feature type="transmembrane region" description="Helical" evidence="7">
    <location>
        <begin position="77"/>
        <end position="98"/>
    </location>
</feature>
<dbReference type="SUPFAM" id="SSF161098">
    <property type="entry name" value="MetI-like"/>
    <property type="match status" value="1"/>
</dbReference>
<feature type="transmembrane region" description="Helical" evidence="7">
    <location>
        <begin position="196"/>
        <end position="219"/>
    </location>
</feature>
<feature type="transmembrane region" description="Helical" evidence="7">
    <location>
        <begin position="239"/>
        <end position="264"/>
    </location>
</feature>
<evidence type="ECO:0000256" key="1">
    <source>
        <dbReference type="ARBA" id="ARBA00004651"/>
    </source>
</evidence>
<evidence type="ECO:0000259" key="8">
    <source>
        <dbReference type="PROSITE" id="PS50928"/>
    </source>
</evidence>
<evidence type="ECO:0000256" key="4">
    <source>
        <dbReference type="ARBA" id="ARBA00022692"/>
    </source>
</evidence>
<organism evidence="9 10">
    <name type="scientific">Corynebacterium meridianum</name>
    <dbReference type="NCBI Taxonomy" id="2765363"/>
    <lineage>
        <taxon>Bacteria</taxon>
        <taxon>Bacillati</taxon>
        <taxon>Actinomycetota</taxon>
        <taxon>Actinomycetes</taxon>
        <taxon>Mycobacteriales</taxon>
        <taxon>Corynebacteriaceae</taxon>
        <taxon>Corynebacterium</taxon>
    </lineage>
</organism>
<dbReference type="Proteomes" id="UP000645966">
    <property type="component" value="Unassembled WGS sequence"/>
</dbReference>
<name>A0A934M7D9_9CORY</name>
<dbReference type="InterPro" id="IPR035906">
    <property type="entry name" value="MetI-like_sf"/>
</dbReference>
<dbReference type="GO" id="GO:0055085">
    <property type="term" value="P:transmembrane transport"/>
    <property type="evidence" value="ECO:0007669"/>
    <property type="project" value="InterPro"/>
</dbReference>
<evidence type="ECO:0000256" key="5">
    <source>
        <dbReference type="ARBA" id="ARBA00022989"/>
    </source>
</evidence>
<evidence type="ECO:0000256" key="6">
    <source>
        <dbReference type="ARBA" id="ARBA00023136"/>
    </source>
</evidence>
<comment type="caution">
    <text evidence="9">The sequence shown here is derived from an EMBL/GenBank/DDBJ whole genome shotgun (WGS) entry which is preliminary data.</text>
</comment>
<dbReference type="Pfam" id="PF00528">
    <property type="entry name" value="BPD_transp_1"/>
    <property type="match status" value="1"/>
</dbReference>
<keyword evidence="4 7" id="KW-0812">Transmembrane</keyword>
<dbReference type="PANTHER" id="PTHR43386:SF25">
    <property type="entry name" value="PEPTIDE ABC TRANSPORTER PERMEASE PROTEIN"/>
    <property type="match status" value="1"/>
</dbReference>
<keyword evidence="2 7" id="KW-0813">Transport</keyword>
<dbReference type="EMBL" id="JAEIOS010000011">
    <property type="protein sequence ID" value="MBI8989437.1"/>
    <property type="molecule type" value="Genomic_DNA"/>
</dbReference>
<feature type="transmembrane region" description="Helical" evidence="7">
    <location>
        <begin position="139"/>
        <end position="157"/>
    </location>
</feature>
<evidence type="ECO:0000313" key="10">
    <source>
        <dbReference type="Proteomes" id="UP000645966"/>
    </source>
</evidence>
<dbReference type="PANTHER" id="PTHR43386">
    <property type="entry name" value="OLIGOPEPTIDE TRANSPORT SYSTEM PERMEASE PROTEIN APPC"/>
    <property type="match status" value="1"/>
</dbReference>